<organism evidence="2 3">
    <name type="scientific">Mytilus galloprovincialis</name>
    <name type="common">Mediterranean mussel</name>
    <dbReference type="NCBI Taxonomy" id="29158"/>
    <lineage>
        <taxon>Eukaryota</taxon>
        <taxon>Metazoa</taxon>
        <taxon>Spiralia</taxon>
        <taxon>Lophotrochozoa</taxon>
        <taxon>Mollusca</taxon>
        <taxon>Bivalvia</taxon>
        <taxon>Autobranchia</taxon>
        <taxon>Pteriomorphia</taxon>
        <taxon>Mytilida</taxon>
        <taxon>Mytiloidea</taxon>
        <taxon>Mytilidae</taxon>
        <taxon>Mytilinae</taxon>
        <taxon>Mytilus</taxon>
    </lineage>
</organism>
<dbReference type="AlphaFoldDB" id="A0A3R5TG44"/>
<dbReference type="PANTHER" id="PTHR33664:SF1">
    <property type="entry name" value="DYNEIN AXONEMAL ASSEMBLY FACTOR 9"/>
    <property type="match status" value="1"/>
</dbReference>
<reference evidence="2 3" key="1">
    <citation type="journal article" date="2016" name="PLoS ONE">
        <title>A First Insight into the Genome of the Filter-Feeder Mussel Mytilus galloprovincialis.</title>
        <authorList>
            <person name="Murgarella M."/>
            <person name="Puiu D."/>
            <person name="Novoa B."/>
            <person name="Figueras A."/>
            <person name="Posada D."/>
            <person name="Canchaya C."/>
        </authorList>
    </citation>
    <scope>NUCLEOTIDE SEQUENCE [LARGE SCALE GENOMIC DNA]</scope>
    <source>
        <tissue evidence="2">Muscle</tissue>
    </source>
</reference>
<dbReference type="InterPro" id="IPR040342">
    <property type="entry name" value="DNAAF9"/>
</dbReference>
<evidence type="ECO:0000313" key="3">
    <source>
        <dbReference type="Proteomes" id="UP000266721"/>
    </source>
</evidence>
<name>A0A3R5TG44_MYTGA</name>
<keyword evidence="3" id="KW-1185">Reference proteome</keyword>
<dbReference type="PANTHER" id="PTHR33664">
    <property type="entry name" value="RCG26366"/>
    <property type="match status" value="1"/>
</dbReference>
<sequence length="158" mass="17622">RHEVLQNIYSNTTKTVTGFRKATASLQNIDRFLYHFSAGSAGNVPFEEKYLSLVVNREAELAESSGTFEVLSSETDQIIINIIAGIDGSHKENLCNTLVKITKDRFSMTVLQQDLSQATPFIPQQLNQSLKSLSLTHRNRSSMTDPKHKSRVLLVTPG</sequence>
<dbReference type="EMBL" id="KV609333">
    <property type="protein sequence ID" value="OPL20405.1"/>
    <property type="molecule type" value="Genomic_DNA"/>
</dbReference>
<gene>
    <name evidence="2" type="ORF">AM593_00822</name>
</gene>
<evidence type="ECO:0000313" key="2">
    <source>
        <dbReference type="EMBL" id="OPL20405.1"/>
    </source>
</evidence>
<protein>
    <recommendedName>
        <fullName evidence="1">DAAF9 domain-containing protein</fullName>
    </recommendedName>
</protein>
<dbReference type="InterPro" id="IPR057478">
    <property type="entry name" value="DAAF9_2"/>
</dbReference>
<accession>A0A3R5TG44</accession>
<proteinExistence type="predicted"/>
<feature type="non-terminal residue" evidence="2">
    <location>
        <position position="1"/>
    </location>
</feature>
<dbReference type="Pfam" id="PF25204">
    <property type="entry name" value="DAAF9_2"/>
    <property type="match status" value="1"/>
</dbReference>
<dbReference type="Proteomes" id="UP000266721">
    <property type="component" value="Unassembled WGS sequence"/>
</dbReference>
<evidence type="ECO:0000259" key="1">
    <source>
        <dbReference type="Pfam" id="PF25204"/>
    </source>
</evidence>
<feature type="domain" description="DAAF9" evidence="1">
    <location>
        <begin position="80"/>
        <end position="158"/>
    </location>
</feature>